<keyword evidence="11" id="KW-0175">Coiled coil</keyword>
<dbReference type="PANTHER" id="PTHR30195">
    <property type="entry name" value="TYPE I SITE-SPECIFIC DEOXYRIBONUCLEASE PROTEIN SUBUNIT M AND R"/>
    <property type="match status" value="1"/>
</dbReference>
<proteinExistence type="inferred from homology"/>
<dbReference type="InterPro" id="IPR040980">
    <property type="entry name" value="SWI2_SNF2"/>
</dbReference>
<keyword evidence="7 10" id="KW-0378">Hydrolase</keyword>
<dbReference type="NCBIfam" id="TIGR00348">
    <property type="entry name" value="hsdR"/>
    <property type="match status" value="1"/>
</dbReference>
<evidence type="ECO:0000256" key="3">
    <source>
        <dbReference type="ARBA" id="ARBA00022722"/>
    </source>
</evidence>
<dbReference type="REBASE" id="266418">
    <property type="entry name" value="AmaH16ORF13014P"/>
</dbReference>
<keyword evidence="6" id="KW-0255">Endonuclease</keyword>
<accession>A0AB36ZSH4</accession>
<evidence type="ECO:0000313" key="13">
    <source>
        <dbReference type="EMBL" id="PPK59855.1"/>
    </source>
</evidence>
<comment type="function">
    <text evidence="10">Subunit R is required for both nuclease and ATPase activities, but not for modification.</text>
</comment>
<dbReference type="GO" id="GO:0003677">
    <property type="term" value="F:DNA binding"/>
    <property type="evidence" value="ECO:0007669"/>
    <property type="project" value="UniProtKB-KW"/>
</dbReference>
<dbReference type="InterPro" id="IPR051268">
    <property type="entry name" value="Type-I_R_enzyme_R_subunit"/>
</dbReference>
<evidence type="ECO:0000256" key="8">
    <source>
        <dbReference type="ARBA" id="ARBA00022840"/>
    </source>
</evidence>
<dbReference type="Pfam" id="PF22679">
    <property type="entry name" value="T1R_D3-like"/>
    <property type="match status" value="1"/>
</dbReference>
<dbReference type="InterPro" id="IPR011992">
    <property type="entry name" value="EF-hand-dom_pair"/>
</dbReference>
<dbReference type="InterPro" id="IPR014001">
    <property type="entry name" value="Helicase_ATP-bd"/>
</dbReference>
<evidence type="ECO:0000259" key="12">
    <source>
        <dbReference type="SMART" id="SM00487"/>
    </source>
</evidence>
<keyword evidence="5 10" id="KW-0680">Restriction system</keyword>
<feature type="coiled-coil region" evidence="11">
    <location>
        <begin position="584"/>
        <end position="615"/>
    </location>
</feature>
<dbReference type="InterPro" id="IPR055180">
    <property type="entry name" value="HsdR_RecA-like_helicase_dom_2"/>
</dbReference>
<dbReference type="EMBL" id="PTIW01000030">
    <property type="protein sequence ID" value="PPK59855.1"/>
    <property type="molecule type" value="Genomic_DNA"/>
</dbReference>
<dbReference type="SUPFAM" id="SSF47473">
    <property type="entry name" value="EF-hand"/>
    <property type="match status" value="1"/>
</dbReference>
<dbReference type="Proteomes" id="UP000239861">
    <property type="component" value="Unassembled WGS sequence"/>
</dbReference>
<dbReference type="AlphaFoldDB" id="A0AB36ZSH4"/>
<dbReference type="Pfam" id="PF11867">
    <property type="entry name" value="T1RH-like_C"/>
    <property type="match status" value="1"/>
</dbReference>
<name>A0AB36ZSH4_9BACT</name>
<dbReference type="CDD" id="cd18800">
    <property type="entry name" value="SF2_C_EcoR124I-like"/>
    <property type="match status" value="1"/>
</dbReference>
<feature type="coiled-coil region" evidence="11">
    <location>
        <begin position="500"/>
        <end position="527"/>
    </location>
</feature>
<dbReference type="SMART" id="SM00487">
    <property type="entry name" value="DEXDc"/>
    <property type="match status" value="1"/>
</dbReference>
<dbReference type="RefSeq" id="WP_079577281.1">
    <property type="nucleotide sequence ID" value="NZ_FUYO01000003.1"/>
</dbReference>
<evidence type="ECO:0000256" key="9">
    <source>
        <dbReference type="ARBA" id="ARBA00023125"/>
    </source>
</evidence>
<comment type="caution">
    <text evidence="13">The sequence shown here is derived from an EMBL/GenBank/DDBJ whole genome shotgun (WGS) entry which is preliminary data.</text>
</comment>
<dbReference type="InterPro" id="IPR021810">
    <property type="entry name" value="T1RH-like_C"/>
</dbReference>
<comment type="similarity">
    <text evidence="2 10">Belongs to the HsdR family.</text>
</comment>
<dbReference type="InterPro" id="IPR027417">
    <property type="entry name" value="P-loop_NTPase"/>
</dbReference>
<gene>
    <name evidence="13" type="ORF">B0F89_13011</name>
</gene>
<evidence type="ECO:0000256" key="6">
    <source>
        <dbReference type="ARBA" id="ARBA00022759"/>
    </source>
</evidence>
<comment type="catalytic activity">
    <reaction evidence="1 10">
        <text>Endonucleolytic cleavage of DNA to give random double-stranded fragments with terminal 5'-phosphates, ATP is simultaneously hydrolyzed.</text>
        <dbReference type="EC" id="3.1.21.3"/>
    </reaction>
</comment>
<keyword evidence="9 10" id="KW-0238">DNA-binding</keyword>
<organism evidence="13 14">
    <name type="scientific">Malaciobacter marinus</name>
    <dbReference type="NCBI Taxonomy" id="505249"/>
    <lineage>
        <taxon>Bacteria</taxon>
        <taxon>Pseudomonadati</taxon>
        <taxon>Campylobacterota</taxon>
        <taxon>Epsilonproteobacteria</taxon>
        <taxon>Campylobacterales</taxon>
        <taxon>Arcobacteraceae</taxon>
        <taxon>Malaciobacter</taxon>
    </lineage>
</organism>
<dbReference type="InterPro" id="IPR004473">
    <property type="entry name" value="Restrct_endonuc_typeI_HsdR"/>
</dbReference>
<dbReference type="EC" id="3.1.21.3" evidence="10"/>
<evidence type="ECO:0000256" key="10">
    <source>
        <dbReference type="RuleBase" id="RU364115"/>
    </source>
</evidence>
<evidence type="ECO:0000256" key="5">
    <source>
        <dbReference type="ARBA" id="ARBA00022747"/>
    </source>
</evidence>
<evidence type="ECO:0000256" key="2">
    <source>
        <dbReference type="ARBA" id="ARBA00008598"/>
    </source>
</evidence>
<dbReference type="GO" id="GO:0009307">
    <property type="term" value="P:DNA restriction-modification system"/>
    <property type="evidence" value="ECO:0007669"/>
    <property type="project" value="UniProtKB-KW"/>
</dbReference>
<dbReference type="GO" id="GO:0009035">
    <property type="term" value="F:type I site-specific deoxyribonuclease activity"/>
    <property type="evidence" value="ECO:0007669"/>
    <property type="project" value="UniProtKB-EC"/>
</dbReference>
<dbReference type="SUPFAM" id="SSF52540">
    <property type="entry name" value="P-loop containing nucleoside triphosphate hydrolases"/>
    <property type="match status" value="2"/>
</dbReference>
<dbReference type="GO" id="GO:0005524">
    <property type="term" value="F:ATP binding"/>
    <property type="evidence" value="ECO:0007669"/>
    <property type="project" value="UniProtKB-KW"/>
</dbReference>
<feature type="coiled-coil region" evidence="11">
    <location>
        <begin position="968"/>
        <end position="995"/>
    </location>
</feature>
<dbReference type="Pfam" id="PF04313">
    <property type="entry name" value="HSDR_N"/>
    <property type="match status" value="1"/>
</dbReference>
<dbReference type="Pfam" id="PF18766">
    <property type="entry name" value="SWI2_SNF2"/>
    <property type="match status" value="1"/>
</dbReference>
<dbReference type="Gene3D" id="3.40.50.300">
    <property type="entry name" value="P-loop containing nucleotide triphosphate hydrolases"/>
    <property type="match status" value="2"/>
</dbReference>
<sequence>MAYINESHIEDADIKFFLENLKYDEHINAWKDELVGRSSLKEVVFKDRLSNALKKLNPNIPKECLYDAIEQVTKSRVSQSEIEANSEVYELLKEGYYTTYKNDEGKDESVQVKFIGFDKDSVYNEFLVVSQLTIEKLSSTGKRRPDILLYVNGLPLVMIELKRPDIKVKTGYDKNLQDYREDIPQLFYYNLFVGISNGINTRLGSFNAPWEHFFSWTKLKDNVEDKNQNTLLELENKSIHEKPRLSLQVLCEGLCNKTNLIDYFENFVLYHRKRAKIIAKNHQFLGVNRAIENLKNTQDTKLGVFWHTQGSGKSYSMIFFSKKINRKVVGNWSFLIITDRNDLDEQIFKNFVDTQTINLSTDQNMKNNEYRAKGKSGKDGSRAQLEEALSQNKSFYFSTIFNFGLDKGKVYKEKSNRDDWIVIVDEAHRSQYKSLGENMKIALPNAKFIAFTGTPILQNGLTQQWFGEYVSEYNFAQSIEDGATVPLYYRKSVPSVVLENEDLSDEAMEILNQYDLNEEQLNNLNSEYTTLFQAVKRDDRLDEIAKHIVKHFPDRLDVRDDEGKRKPMKAMVISIDKFTAVRMYDKVQLALKEEIKELTRAKNKVKDEEKKVIQRKLDFINETKMAVVVSLEGTEKQEKEKFATQGLDITAHRKLINYPDEDGRDIEDYFKDANNPYRIVFVTAMWMTGFDAPSVSTLYLDKPMKNHTLMQTIARANRVYEAKKNGMIIDYFGVFRNLKKALGDYAQGSTGNENEENLPVKEFDMLIKLLEESIKKCKIYLKEFDIDVDKIHEIGEKSFKEIELFRDYADIILKSDDRRKEFNLFVNTIISLYDSAKPEIYNYPDLKQERDLFTYLKEIVNRKLDRDEEISKARREIDELLDRSVLGNKDLEGDTKITITDYRQINLGEIDFEKLKKEFPKKAHKSIEFTDLKEFMEIKLKQMTARNKTRGIFLEDFEKIIDEYNNGSIEVEEAYETLIQQIEKLNEEEKRYIKEGFNSEEELEIFDLLRKEKLTKDEIYKVKKAAKSLLKTLSDKKRELFIENWYKDRQKQELVEDTIRTIMLENLPQSYKDVFVSKKNKIFNHIHNLAEHGDKRFLNDMINNSGYNPEIFDSTNVAQPKPEYNSQVFY</sequence>
<dbReference type="Gene3D" id="3.90.1570.50">
    <property type="match status" value="1"/>
</dbReference>
<keyword evidence="3" id="KW-0540">Nuclease</keyword>
<protein>
    <recommendedName>
        <fullName evidence="10">Type I restriction enzyme endonuclease subunit</fullName>
        <shortName evidence="10">R protein</shortName>
        <ecNumber evidence="10">3.1.21.3</ecNumber>
    </recommendedName>
</protein>
<evidence type="ECO:0000256" key="11">
    <source>
        <dbReference type="SAM" id="Coils"/>
    </source>
</evidence>
<comment type="subunit">
    <text evidence="10">The type I restriction/modification system is composed of three polypeptides R, M and S.</text>
</comment>
<dbReference type="InterPro" id="IPR007409">
    <property type="entry name" value="Restrct_endonuc_type1_HsdR_N"/>
</dbReference>
<keyword evidence="4 10" id="KW-0547">Nucleotide-binding</keyword>
<evidence type="ECO:0000256" key="1">
    <source>
        <dbReference type="ARBA" id="ARBA00000851"/>
    </source>
</evidence>
<evidence type="ECO:0000313" key="14">
    <source>
        <dbReference type="Proteomes" id="UP000239861"/>
    </source>
</evidence>
<dbReference type="CDD" id="cd22332">
    <property type="entry name" value="HsdR_N"/>
    <property type="match status" value="1"/>
</dbReference>
<evidence type="ECO:0000256" key="7">
    <source>
        <dbReference type="ARBA" id="ARBA00022801"/>
    </source>
</evidence>
<dbReference type="PANTHER" id="PTHR30195:SF15">
    <property type="entry name" value="TYPE I RESTRICTION ENZYME HINDI ENDONUCLEASE SUBUNIT"/>
    <property type="match status" value="1"/>
</dbReference>
<evidence type="ECO:0000256" key="4">
    <source>
        <dbReference type="ARBA" id="ARBA00022741"/>
    </source>
</evidence>
<feature type="domain" description="Helicase ATP-binding" evidence="12">
    <location>
        <begin position="275"/>
        <end position="482"/>
    </location>
</feature>
<keyword evidence="8 10" id="KW-0067">ATP-binding</keyword>
<reference evidence="13 14" key="1">
    <citation type="submission" date="2018-02" db="EMBL/GenBank/DDBJ databases">
        <title>Subsurface microbial communities from deep shales in Ohio and West Virginia, USA.</title>
        <authorList>
            <person name="Wrighton K."/>
        </authorList>
    </citation>
    <scope>NUCLEOTIDE SEQUENCE [LARGE SCALE GENOMIC DNA]</scope>
    <source>
        <strain evidence="13 14">MARC-MIP3H16</strain>
    </source>
</reference>